<organism evidence="3 4">
    <name type="scientific">Nocardia jiangxiensis</name>
    <dbReference type="NCBI Taxonomy" id="282685"/>
    <lineage>
        <taxon>Bacteria</taxon>
        <taxon>Bacillati</taxon>
        <taxon>Actinomycetota</taxon>
        <taxon>Actinomycetes</taxon>
        <taxon>Mycobacteriales</taxon>
        <taxon>Nocardiaceae</taxon>
        <taxon>Nocardia</taxon>
    </lineage>
</organism>
<evidence type="ECO:0000313" key="4">
    <source>
        <dbReference type="Proteomes" id="UP001601992"/>
    </source>
</evidence>
<gene>
    <name evidence="3" type="ORF">ACFYXQ_20820</name>
</gene>
<evidence type="ECO:0000256" key="2">
    <source>
        <dbReference type="SAM" id="Phobius"/>
    </source>
</evidence>
<feature type="region of interest" description="Disordered" evidence="1">
    <location>
        <begin position="178"/>
        <end position="201"/>
    </location>
</feature>
<evidence type="ECO:0000313" key="3">
    <source>
        <dbReference type="EMBL" id="MFF3570222.1"/>
    </source>
</evidence>
<feature type="transmembrane region" description="Helical" evidence="2">
    <location>
        <begin position="34"/>
        <end position="54"/>
    </location>
</feature>
<proteinExistence type="predicted"/>
<keyword evidence="2" id="KW-0812">Transmembrane</keyword>
<dbReference type="EMBL" id="JBIAQY010000007">
    <property type="protein sequence ID" value="MFF3570222.1"/>
    <property type="molecule type" value="Genomic_DNA"/>
</dbReference>
<keyword evidence="2" id="KW-1133">Transmembrane helix</keyword>
<evidence type="ECO:0000256" key="1">
    <source>
        <dbReference type="SAM" id="MobiDB-lite"/>
    </source>
</evidence>
<comment type="caution">
    <text evidence="3">The sequence shown here is derived from an EMBL/GenBank/DDBJ whole genome shotgun (WGS) entry which is preliminary data.</text>
</comment>
<reference evidence="3 4" key="1">
    <citation type="submission" date="2024-10" db="EMBL/GenBank/DDBJ databases">
        <title>The Natural Products Discovery Center: Release of the First 8490 Sequenced Strains for Exploring Actinobacteria Biosynthetic Diversity.</title>
        <authorList>
            <person name="Kalkreuter E."/>
            <person name="Kautsar S.A."/>
            <person name="Yang D."/>
            <person name="Bader C.D."/>
            <person name="Teijaro C.N."/>
            <person name="Fluegel L."/>
            <person name="Davis C.M."/>
            <person name="Simpson J.R."/>
            <person name="Lauterbach L."/>
            <person name="Steele A.D."/>
            <person name="Gui C."/>
            <person name="Meng S."/>
            <person name="Li G."/>
            <person name="Viehrig K."/>
            <person name="Ye F."/>
            <person name="Su P."/>
            <person name="Kiefer A.F."/>
            <person name="Nichols A."/>
            <person name="Cepeda A.J."/>
            <person name="Yan W."/>
            <person name="Fan B."/>
            <person name="Jiang Y."/>
            <person name="Adhikari A."/>
            <person name="Zheng C.-J."/>
            <person name="Schuster L."/>
            <person name="Cowan T.M."/>
            <person name="Smanski M.J."/>
            <person name="Chevrette M.G."/>
            <person name="De Carvalho L.P.S."/>
            <person name="Shen B."/>
        </authorList>
    </citation>
    <scope>NUCLEOTIDE SEQUENCE [LARGE SCALE GENOMIC DNA]</scope>
    <source>
        <strain evidence="3 4">NPDC002593</strain>
    </source>
</reference>
<keyword evidence="2" id="KW-0472">Membrane</keyword>
<keyword evidence="4" id="KW-1185">Reference proteome</keyword>
<protein>
    <submittedName>
        <fullName evidence="3">Uncharacterized protein</fullName>
    </submittedName>
</protein>
<accession>A0ABW6S1N9</accession>
<name>A0ABW6S1N9_9NOCA</name>
<dbReference type="Proteomes" id="UP001601992">
    <property type="component" value="Unassembled WGS sequence"/>
</dbReference>
<sequence length="217" mass="23361">MHRATRRISPLVRITVHALGVRMSAWLDGSPVRIGFLIVTGMVVTITCAGITLLRPLVLKVFGPEPGRNEQATTAPTDGVFHGLLLALVAAAFCQAYDAAQDPVAGDAVAVGLPYREVSADPEPERAVLRRPRGETGREPLVPMSGCRNQVFEAGFSVSAPQRPLEFRAGSRRSPVSVERGLRAGAKTQLSSRWTDRQMKGAVVERRAPCTRVRAGS</sequence>
<dbReference type="RefSeq" id="WP_387404667.1">
    <property type="nucleotide sequence ID" value="NZ_JBIAQY010000007.1"/>
</dbReference>